<proteinExistence type="predicted"/>
<sequence>MEYMKIIISTFATFVAAYIAATLAYKNSKKIKYYDEKRKIYYDLASILPIVDEIECQSDYLDGSEGCGNAEVKTKIMEIQLEDAEEHLAECKKRSGNLKKDEKIEIEISNLKYKIEKHKKYLKEFSELKHKIEYFKKDGKENLMRIFASIAVWNSYISLIVALSNEHNIDIGVTTEDIKYCINNLINNIRKDLN</sequence>
<gene>
    <name evidence="3" type="ORF">CLLU_10770</name>
</gene>
<evidence type="ECO:0000256" key="1">
    <source>
        <dbReference type="SAM" id="Coils"/>
    </source>
</evidence>
<dbReference type="EMBL" id="PVXP01000010">
    <property type="protein sequence ID" value="PRR85873.1"/>
    <property type="molecule type" value="Genomic_DNA"/>
</dbReference>
<organism evidence="3 4">
    <name type="scientific">Clostridium luticellarii</name>
    <dbReference type="NCBI Taxonomy" id="1691940"/>
    <lineage>
        <taxon>Bacteria</taxon>
        <taxon>Bacillati</taxon>
        <taxon>Bacillota</taxon>
        <taxon>Clostridia</taxon>
        <taxon>Eubacteriales</taxon>
        <taxon>Clostridiaceae</taxon>
        <taxon>Clostridium</taxon>
    </lineage>
</organism>
<keyword evidence="2" id="KW-0812">Transmembrane</keyword>
<reference evidence="3 4" key="1">
    <citation type="submission" date="2018-03" db="EMBL/GenBank/DDBJ databases">
        <title>Genome sequence of Clostridium luticellarii DSM 29923.</title>
        <authorList>
            <person name="Poehlein A."/>
            <person name="Daniel R."/>
        </authorList>
    </citation>
    <scope>NUCLEOTIDE SEQUENCE [LARGE SCALE GENOMIC DNA]</scope>
    <source>
        <strain evidence="3 4">DSM 29923</strain>
    </source>
</reference>
<evidence type="ECO:0000313" key="3">
    <source>
        <dbReference type="EMBL" id="PRR85873.1"/>
    </source>
</evidence>
<protein>
    <submittedName>
        <fullName evidence="3">Uncharacterized protein</fullName>
    </submittedName>
</protein>
<keyword evidence="4" id="KW-1185">Reference proteome</keyword>
<feature type="coiled-coil region" evidence="1">
    <location>
        <begin position="74"/>
        <end position="101"/>
    </location>
</feature>
<feature type="transmembrane region" description="Helical" evidence="2">
    <location>
        <begin position="6"/>
        <end position="25"/>
    </location>
</feature>
<comment type="caution">
    <text evidence="3">The sequence shown here is derived from an EMBL/GenBank/DDBJ whole genome shotgun (WGS) entry which is preliminary data.</text>
</comment>
<evidence type="ECO:0000313" key="4">
    <source>
        <dbReference type="Proteomes" id="UP000237798"/>
    </source>
</evidence>
<dbReference type="Proteomes" id="UP000237798">
    <property type="component" value="Unassembled WGS sequence"/>
</dbReference>
<evidence type="ECO:0000256" key="2">
    <source>
        <dbReference type="SAM" id="Phobius"/>
    </source>
</evidence>
<keyword evidence="1" id="KW-0175">Coiled coil</keyword>
<keyword evidence="2" id="KW-1133">Transmembrane helix</keyword>
<dbReference type="RefSeq" id="WP_106008553.1">
    <property type="nucleotide sequence ID" value="NZ_PVXP01000010.1"/>
</dbReference>
<keyword evidence="2" id="KW-0472">Membrane</keyword>
<name>A0A2T0BPS2_9CLOT</name>
<accession>A0A2T0BPS2</accession>
<dbReference type="AlphaFoldDB" id="A0A2T0BPS2"/>